<dbReference type="RefSeq" id="WP_045978534.1">
    <property type="nucleotide sequence ID" value="NZ_JXXY01000003.1"/>
</dbReference>
<organism evidence="1 2">
    <name type="scientific">Pseudoalteromonas ruthenica</name>
    <dbReference type="NCBI Taxonomy" id="151081"/>
    <lineage>
        <taxon>Bacteria</taxon>
        <taxon>Pseudomonadati</taxon>
        <taxon>Pseudomonadota</taxon>
        <taxon>Gammaproteobacteria</taxon>
        <taxon>Alteromonadales</taxon>
        <taxon>Pseudoalteromonadaceae</taxon>
        <taxon>Pseudoalteromonas</taxon>
    </lineage>
</organism>
<name>A0A0F4PP11_9GAMM</name>
<comment type="caution">
    <text evidence="1">The sequence shown here is derived from an EMBL/GenBank/DDBJ whole genome shotgun (WGS) entry which is preliminary data.</text>
</comment>
<sequence length="164" mass="19168">MLKSEKCINKSTFVSIDKDTLAAYENPYFWFAQKPSYIASGFIITAWNPQGLRLGQRQNRLHTQRLAKRLAGFDPHWGFGGNQEMTYRERSALVRAPRSYGKKLMREFSQNAIYLIKGGRLYLYFYNAQETSVNGDWQRRVSHLRQLPRRNYAIGFDTPQNASF</sequence>
<protein>
    <recommendedName>
        <fullName evidence="3">DUF3293 domain-containing protein</fullName>
    </recommendedName>
</protein>
<gene>
    <name evidence="1" type="ORF">TW72_15075</name>
</gene>
<dbReference type="PATRIC" id="fig|151081.8.peg.695"/>
<reference evidence="1 2" key="1">
    <citation type="journal article" date="2015" name="BMC Genomics">
        <title>Genome mining reveals unlocked bioactive potential of marine Gram-negative bacteria.</title>
        <authorList>
            <person name="Machado H."/>
            <person name="Sonnenschein E.C."/>
            <person name="Melchiorsen J."/>
            <person name="Gram L."/>
        </authorList>
    </citation>
    <scope>NUCLEOTIDE SEQUENCE [LARGE SCALE GENOMIC DNA]</scope>
    <source>
        <strain evidence="1 2">S3137</strain>
    </source>
</reference>
<dbReference type="Proteomes" id="UP000033664">
    <property type="component" value="Unassembled WGS sequence"/>
</dbReference>
<proteinExistence type="predicted"/>
<accession>A0A0F4PP11</accession>
<evidence type="ECO:0000313" key="2">
    <source>
        <dbReference type="Proteomes" id="UP000033664"/>
    </source>
</evidence>
<dbReference type="InterPro" id="IPR021710">
    <property type="entry name" value="DUF3293"/>
</dbReference>
<evidence type="ECO:0000313" key="1">
    <source>
        <dbReference type="EMBL" id="KJY97147.1"/>
    </source>
</evidence>
<dbReference type="EMBL" id="JXXZ01000013">
    <property type="protein sequence ID" value="KJY97147.1"/>
    <property type="molecule type" value="Genomic_DNA"/>
</dbReference>
<evidence type="ECO:0008006" key="3">
    <source>
        <dbReference type="Google" id="ProtNLM"/>
    </source>
</evidence>
<keyword evidence="2" id="KW-1185">Reference proteome</keyword>
<dbReference type="Pfam" id="PF11697">
    <property type="entry name" value="DUF3293"/>
    <property type="match status" value="1"/>
</dbReference>
<dbReference type="AlphaFoldDB" id="A0A0F4PP11"/>
<dbReference type="GeneID" id="58229821"/>
<dbReference type="OrthoDB" id="6315550at2"/>